<keyword evidence="3" id="KW-1185">Reference proteome</keyword>
<comment type="caution">
    <text evidence="2">The sequence shown here is derived from an EMBL/GenBank/DDBJ whole genome shotgun (WGS) entry which is preliminary data.</text>
</comment>
<organism evidence="2 3">
    <name type="scientific">Tilletia horrida</name>
    <dbReference type="NCBI Taxonomy" id="155126"/>
    <lineage>
        <taxon>Eukaryota</taxon>
        <taxon>Fungi</taxon>
        <taxon>Dikarya</taxon>
        <taxon>Basidiomycota</taxon>
        <taxon>Ustilaginomycotina</taxon>
        <taxon>Exobasidiomycetes</taxon>
        <taxon>Tilletiales</taxon>
        <taxon>Tilletiaceae</taxon>
        <taxon>Tilletia</taxon>
    </lineage>
</organism>
<dbReference type="Proteomes" id="UP001176517">
    <property type="component" value="Unassembled WGS sequence"/>
</dbReference>
<evidence type="ECO:0000313" key="3">
    <source>
        <dbReference type="Proteomes" id="UP001176517"/>
    </source>
</evidence>
<feature type="region of interest" description="Disordered" evidence="1">
    <location>
        <begin position="230"/>
        <end position="268"/>
    </location>
</feature>
<evidence type="ECO:0000256" key="1">
    <source>
        <dbReference type="SAM" id="MobiDB-lite"/>
    </source>
</evidence>
<accession>A0AAN6JUG9</accession>
<dbReference type="AlphaFoldDB" id="A0AAN6JUG9"/>
<proteinExistence type="predicted"/>
<dbReference type="EMBL" id="JAPDMZ010000062">
    <property type="protein sequence ID" value="KAK0552483.1"/>
    <property type="molecule type" value="Genomic_DNA"/>
</dbReference>
<feature type="compositionally biased region" description="Low complexity" evidence="1">
    <location>
        <begin position="601"/>
        <end position="620"/>
    </location>
</feature>
<feature type="region of interest" description="Disordered" evidence="1">
    <location>
        <begin position="152"/>
        <end position="181"/>
    </location>
</feature>
<sequence>MSSFSGGSGGWGPGPGPGPGGGVGCGKIVSANPAIALASAVINIATRTIVRAKKPITTVATTRQLSSTASRAIKVAGERPASAAARDAILTRQFSTSATARASVTHLDRIQSTSKSSLQARGISSQAIRDYAGPTLTFAALAAAAAALNTHRNCEQERRRQESGGSPTFAPFGSSRPFTSHRLPINRTQQIHGPGLQLARNFSTGGATANAAQESVSLFIRLLVDDEQKRRRSASDWTRQNGAAAARTPTRRQFQNGTPSHSSRAFDENSIIDFPATRELYFEPTELQSQSSDRKWTHVGLEEQVVMKNILTILSEAGPHLNDTCTVLMLLTEPVSVDHVRLLLGAEGLSFDAVPPDRDDIGDRNPRGGFIDDVNIKSREVFEQLFLYVLSALRVILVDQLQDTDMVASAATVLVGEGAEIGRRPAIAVSSVHIRFNGHLRADVMEALCGLVMLRAQEEGHQLHLGGGRHLPLLPEEVEKVLDKLLSEESNLIPRPEPALGAMFGTRTHGTILGFRPTAPRASLVEATRPASAHGSEADPDQLQMPHPPDSLHSFDTGSQRANAAQARAAEDDSDTSSSDGSFMSVGSSFDRMDGSEEWSRSILRSPSLSSEASLPLTSEGSGSSRYLRDSRL</sequence>
<feature type="region of interest" description="Disordered" evidence="1">
    <location>
        <begin position="526"/>
        <end position="633"/>
    </location>
</feature>
<feature type="compositionally biased region" description="Polar residues" evidence="1">
    <location>
        <begin position="251"/>
        <end position="263"/>
    </location>
</feature>
<name>A0AAN6JUG9_9BASI</name>
<feature type="compositionally biased region" description="Basic and acidic residues" evidence="1">
    <location>
        <begin position="152"/>
        <end position="162"/>
    </location>
</feature>
<reference evidence="2" key="1">
    <citation type="journal article" date="2023" name="PhytoFront">
        <title>Draft Genome Resources of Seven Strains of Tilletia horrida, Causal Agent of Kernel Smut of Rice.</title>
        <authorList>
            <person name="Khanal S."/>
            <person name="Antony Babu S."/>
            <person name="Zhou X.G."/>
        </authorList>
    </citation>
    <scope>NUCLEOTIDE SEQUENCE</scope>
    <source>
        <strain evidence="2">TX6</strain>
    </source>
</reference>
<evidence type="ECO:0000313" key="2">
    <source>
        <dbReference type="EMBL" id="KAK0552483.1"/>
    </source>
</evidence>
<feature type="compositionally biased region" description="Low complexity" evidence="1">
    <location>
        <begin position="576"/>
        <end position="590"/>
    </location>
</feature>
<feature type="compositionally biased region" description="Basic and acidic residues" evidence="1">
    <location>
        <begin position="591"/>
        <end position="600"/>
    </location>
</feature>
<protein>
    <submittedName>
        <fullName evidence="2">Uncharacterized protein</fullName>
    </submittedName>
</protein>
<gene>
    <name evidence="2" type="ORF">OC846_002887</name>
</gene>